<evidence type="ECO:0000256" key="1">
    <source>
        <dbReference type="ARBA" id="ARBA00004141"/>
    </source>
</evidence>
<organism evidence="8 9">
    <name type="scientific">Botrytis fragariae</name>
    <dbReference type="NCBI Taxonomy" id="1964551"/>
    <lineage>
        <taxon>Eukaryota</taxon>
        <taxon>Fungi</taxon>
        <taxon>Dikarya</taxon>
        <taxon>Ascomycota</taxon>
        <taxon>Pezizomycotina</taxon>
        <taxon>Leotiomycetes</taxon>
        <taxon>Helotiales</taxon>
        <taxon>Sclerotiniaceae</taxon>
        <taxon>Botrytis</taxon>
    </lineage>
</organism>
<dbReference type="InterPro" id="IPR036259">
    <property type="entry name" value="MFS_trans_sf"/>
</dbReference>
<dbReference type="EMBL" id="JABFCT010000004">
    <property type="protein sequence ID" value="KAF5876291.1"/>
    <property type="molecule type" value="Genomic_DNA"/>
</dbReference>
<dbReference type="GeneID" id="59256801"/>
<keyword evidence="2" id="KW-0813">Transport</keyword>
<feature type="domain" description="Major facilitator superfamily (MFS) profile" evidence="7">
    <location>
        <begin position="1"/>
        <end position="102"/>
    </location>
</feature>
<protein>
    <submittedName>
        <fullName evidence="8">Putative macrolide phosphotransferase protein</fullName>
    </submittedName>
</protein>
<evidence type="ECO:0000256" key="2">
    <source>
        <dbReference type="ARBA" id="ARBA00022448"/>
    </source>
</evidence>
<dbReference type="OrthoDB" id="3503994at2759"/>
<evidence type="ECO:0000256" key="4">
    <source>
        <dbReference type="ARBA" id="ARBA00022989"/>
    </source>
</evidence>
<dbReference type="InterPro" id="IPR011701">
    <property type="entry name" value="MFS"/>
</dbReference>
<evidence type="ECO:0000259" key="7">
    <source>
        <dbReference type="PROSITE" id="PS50850"/>
    </source>
</evidence>
<gene>
    <name evidence="8" type="ORF">Bfra_002694</name>
</gene>
<dbReference type="Proteomes" id="UP000531561">
    <property type="component" value="Unassembled WGS sequence"/>
</dbReference>
<evidence type="ECO:0000313" key="9">
    <source>
        <dbReference type="Proteomes" id="UP000531561"/>
    </source>
</evidence>
<dbReference type="RefSeq" id="XP_037195237.1">
    <property type="nucleotide sequence ID" value="XM_037333109.1"/>
</dbReference>
<dbReference type="Gene3D" id="1.20.1720.10">
    <property type="entry name" value="Multidrug resistance protein D"/>
    <property type="match status" value="1"/>
</dbReference>
<keyword evidence="6" id="KW-0325">Glycoprotein</keyword>
<dbReference type="InterPro" id="IPR020846">
    <property type="entry name" value="MFS_dom"/>
</dbReference>
<proteinExistence type="predicted"/>
<reference evidence="8 9" key="1">
    <citation type="journal article" date="2020" name="Phytopathology">
        <title>A high-quality genome resource of Botrytis fragariae, a new and rapidly spreading fungal pathogen causing strawberry gray mold in the U.S.A.</title>
        <authorList>
            <person name="Wu Y."/>
            <person name="Saski C.A."/>
            <person name="Schnabel G."/>
            <person name="Xiao S."/>
            <person name="Hu M."/>
        </authorList>
    </citation>
    <scope>NUCLEOTIDE SEQUENCE [LARGE SCALE GENOMIC DNA]</scope>
    <source>
        <strain evidence="8 9">BVB16</strain>
    </source>
</reference>
<keyword evidence="3" id="KW-0812">Transmembrane</keyword>
<dbReference type="GO" id="GO:0016740">
    <property type="term" value="F:transferase activity"/>
    <property type="evidence" value="ECO:0007669"/>
    <property type="project" value="UniProtKB-KW"/>
</dbReference>
<dbReference type="GO" id="GO:0005886">
    <property type="term" value="C:plasma membrane"/>
    <property type="evidence" value="ECO:0007669"/>
    <property type="project" value="TreeGrafter"/>
</dbReference>
<evidence type="ECO:0000256" key="5">
    <source>
        <dbReference type="ARBA" id="ARBA00023136"/>
    </source>
</evidence>
<sequence length="102" mass="10826">MSFIDAAIITTALPTIFRELGNEQDYIWVINTFLFASTVPQPLFAQTSNILGQHTPILISLSLSILNSGIASGAQTSATLIAARTIQGLGTSGLYVLADMIL</sequence>
<comment type="subcellular location">
    <subcellularLocation>
        <location evidence="1">Membrane</location>
        <topology evidence="1">Multi-pass membrane protein</topology>
    </subcellularLocation>
</comment>
<dbReference type="PANTHER" id="PTHR23501">
    <property type="entry name" value="MAJOR FACILITATOR SUPERFAMILY"/>
    <property type="match status" value="1"/>
</dbReference>
<dbReference type="PROSITE" id="PS50850">
    <property type="entry name" value="MFS"/>
    <property type="match status" value="1"/>
</dbReference>
<keyword evidence="4" id="KW-1133">Transmembrane helix</keyword>
<keyword evidence="8" id="KW-0808">Transferase</keyword>
<evidence type="ECO:0000256" key="6">
    <source>
        <dbReference type="ARBA" id="ARBA00023180"/>
    </source>
</evidence>
<comment type="caution">
    <text evidence="8">The sequence shown here is derived from an EMBL/GenBank/DDBJ whole genome shotgun (WGS) entry which is preliminary data.</text>
</comment>
<evidence type="ECO:0000313" key="8">
    <source>
        <dbReference type="EMBL" id="KAF5876291.1"/>
    </source>
</evidence>
<dbReference type="GO" id="GO:0022857">
    <property type="term" value="F:transmembrane transporter activity"/>
    <property type="evidence" value="ECO:0007669"/>
    <property type="project" value="InterPro"/>
</dbReference>
<name>A0A8H6AZ58_9HELO</name>
<keyword evidence="9" id="KW-1185">Reference proteome</keyword>
<dbReference type="Pfam" id="PF07690">
    <property type="entry name" value="MFS_1"/>
    <property type="match status" value="1"/>
</dbReference>
<keyword evidence="5" id="KW-0472">Membrane</keyword>
<dbReference type="SUPFAM" id="SSF103473">
    <property type="entry name" value="MFS general substrate transporter"/>
    <property type="match status" value="1"/>
</dbReference>
<dbReference type="AlphaFoldDB" id="A0A8H6AZ58"/>
<dbReference type="PANTHER" id="PTHR23501:SF187">
    <property type="entry name" value="MAJOR FACILITATOR SUPERFAMILY (MFS) PROFILE DOMAIN-CONTAINING PROTEIN"/>
    <property type="match status" value="1"/>
</dbReference>
<accession>A0A8H6AZ58</accession>
<evidence type="ECO:0000256" key="3">
    <source>
        <dbReference type="ARBA" id="ARBA00022692"/>
    </source>
</evidence>